<proteinExistence type="predicted"/>
<comment type="caution">
    <text evidence="1">The sequence shown here is derived from an EMBL/GenBank/DDBJ whole genome shotgun (WGS) entry which is preliminary data.</text>
</comment>
<dbReference type="RefSeq" id="WP_170092112.1">
    <property type="nucleotide sequence ID" value="NZ_JABAFP010000052.1"/>
</dbReference>
<accession>A0A848C623</accession>
<dbReference type="AlphaFoldDB" id="A0A848C623"/>
<dbReference type="EMBL" id="JABAFP010000052">
    <property type="protein sequence ID" value="NME43065.1"/>
    <property type="molecule type" value="Genomic_DNA"/>
</dbReference>
<evidence type="ECO:0000313" key="2">
    <source>
        <dbReference type="Proteomes" id="UP000563853"/>
    </source>
</evidence>
<name>A0A848C623_9LACO</name>
<sequence>MKLDYSPNDYDLWAEMSLNDGDYAKEFEKGYRDLGYSLKEIVSVGMEL</sequence>
<gene>
    <name evidence="1" type="ORF">HF863_09890</name>
</gene>
<protein>
    <submittedName>
        <fullName evidence="1">Uncharacterized protein</fullName>
    </submittedName>
</protein>
<organism evidence="1 2">
    <name type="scientific">Ligilactobacillus agilis</name>
    <dbReference type="NCBI Taxonomy" id="1601"/>
    <lineage>
        <taxon>Bacteria</taxon>
        <taxon>Bacillati</taxon>
        <taxon>Bacillota</taxon>
        <taxon>Bacilli</taxon>
        <taxon>Lactobacillales</taxon>
        <taxon>Lactobacillaceae</taxon>
        <taxon>Ligilactobacillus</taxon>
    </lineage>
</organism>
<reference evidence="1 2" key="1">
    <citation type="submission" date="2020-04" db="EMBL/GenBank/DDBJ databases">
        <authorList>
            <person name="Hitch T.C.A."/>
            <person name="Wylensek D."/>
            <person name="Clavel T."/>
        </authorList>
    </citation>
    <scope>NUCLEOTIDE SEQUENCE [LARGE SCALE GENOMIC DNA]</scope>
    <source>
        <strain evidence="1 2">WCA-389-WT-5H1</strain>
    </source>
</reference>
<dbReference type="Proteomes" id="UP000563853">
    <property type="component" value="Unassembled WGS sequence"/>
</dbReference>
<evidence type="ECO:0000313" key="1">
    <source>
        <dbReference type="EMBL" id="NME43065.1"/>
    </source>
</evidence>